<keyword evidence="3" id="KW-1185">Reference proteome</keyword>
<dbReference type="InterPro" id="IPR027843">
    <property type="entry name" value="DUF4440"/>
</dbReference>
<proteinExistence type="predicted"/>
<reference evidence="3" key="1">
    <citation type="submission" date="2017-04" db="EMBL/GenBank/DDBJ databases">
        <authorList>
            <person name="Varghese N."/>
            <person name="Submissions S."/>
        </authorList>
    </citation>
    <scope>NUCLEOTIDE SEQUENCE [LARGE SCALE GENOMIC DNA]</scope>
    <source>
        <strain evidence="3">VKM Ac-2510</strain>
    </source>
</reference>
<organism evidence="2 3">
    <name type="scientific">Agreia pratensis</name>
    <dbReference type="NCBI Taxonomy" id="150121"/>
    <lineage>
        <taxon>Bacteria</taxon>
        <taxon>Bacillati</taxon>
        <taxon>Actinomycetota</taxon>
        <taxon>Actinomycetes</taxon>
        <taxon>Micrococcales</taxon>
        <taxon>Microbacteriaceae</taxon>
        <taxon>Agreia</taxon>
    </lineage>
</organism>
<dbReference type="EMBL" id="FXAY01000001">
    <property type="protein sequence ID" value="SMG17774.1"/>
    <property type="molecule type" value="Genomic_DNA"/>
</dbReference>
<evidence type="ECO:0000313" key="2">
    <source>
        <dbReference type="EMBL" id="SMG17774.1"/>
    </source>
</evidence>
<dbReference type="STRING" id="150121.SAMN06296010_0812"/>
<evidence type="ECO:0000313" key="3">
    <source>
        <dbReference type="Proteomes" id="UP000193244"/>
    </source>
</evidence>
<feature type="domain" description="DUF4440" evidence="1">
    <location>
        <begin position="23"/>
        <end position="123"/>
    </location>
</feature>
<dbReference type="Pfam" id="PF14534">
    <property type="entry name" value="DUF4440"/>
    <property type="match status" value="1"/>
</dbReference>
<sequence>MLTTIERMSLTDDAASFLAEYELRTNAHDVEAWADLIAEDATYWFTNGSHVGKRAVVDAVAYNFRAIADETYRISEIEWVHRADDVAVVRYRFDWHGVIDGHAASGGGRGTNVMSRRDGRWQMTHEHLSA</sequence>
<protein>
    <recommendedName>
        <fullName evidence="1">DUF4440 domain-containing protein</fullName>
    </recommendedName>
</protein>
<dbReference type="Gene3D" id="3.10.450.50">
    <property type="match status" value="1"/>
</dbReference>
<dbReference type="Proteomes" id="UP000193244">
    <property type="component" value="Unassembled WGS sequence"/>
</dbReference>
<name>A0A1X7IRK5_9MICO</name>
<accession>A0A1X7IRK5</accession>
<dbReference type="AlphaFoldDB" id="A0A1X7IRK5"/>
<gene>
    <name evidence="2" type="ORF">SAMN06296010_0812</name>
</gene>
<evidence type="ECO:0000259" key="1">
    <source>
        <dbReference type="Pfam" id="PF14534"/>
    </source>
</evidence>
<dbReference type="InterPro" id="IPR032710">
    <property type="entry name" value="NTF2-like_dom_sf"/>
</dbReference>
<dbReference type="SUPFAM" id="SSF54427">
    <property type="entry name" value="NTF2-like"/>
    <property type="match status" value="1"/>
</dbReference>